<dbReference type="InterPro" id="IPR029058">
    <property type="entry name" value="AB_hydrolase_fold"/>
</dbReference>
<dbReference type="PROSITE" id="PS00455">
    <property type="entry name" value="AMP_BINDING"/>
    <property type="match status" value="1"/>
</dbReference>
<dbReference type="InterPro" id="IPR020845">
    <property type="entry name" value="AMP-binding_CS"/>
</dbReference>
<accession>A0ABP8U0J0</accession>
<keyword evidence="2" id="KW-0596">Phosphopantetheine</keyword>
<dbReference type="PROSITE" id="PS50075">
    <property type="entry name" value="CARRIER"/>
    <property type="match status" value="1"/>
</dbReference>
<dbReference type="Pfam" id="PF00550">
    <property type="entry name" value="PP-binding"/>
    <property type="match status" value="1"/>
</dbReference>
<dbReference type="InterPro" id="IPR036736">
    <property type="entry name" value="ACP-like_sf"/>
</dbReference>
<dbReference type="SMART" id="SM00824">
    <property type="entry name" value="PKS_TE"/>
    <property type="match status" value="1"/>
</dbReference>
<dbReference type="InterPro" id="IPR001242">
    <property type="entry name" value="Condensation_dom"/>
</dbReference>
<protein>
    <recommendedName>
        <fullName evidence="4">Carrier domain-containing protein</fullName>
    </recommendedName>
</protein>
<evidence type="ECO:0000256" key="3">
    <source>
        <dbReference type="ARBA" id="ARBA00022553"/>
    </source>
</evidence>
<dbReference type="Gene3D" id="3.40.50.1820">
    <property type="entry name" value="alpha/beta hydrolase"/>
    <property type="match status" value="1"/>
</dbReference>
<dbReference type="InterPro" id="IPR045851">
    <property type="entry name" value="AMP-bd_C_sf"/>
</dbReference>
<dbReference type="CDD" id="cd19543">
    <property type="entry name" value="DCL_NRPS"/>
    <property type="match status" value="1"/>
</dbReference>
<evidence type="ECO:0000259" key="4">
    <source>
        <dbReference type="PROSITE" id="PS50075"/>
    </source>
</evidence>
<dbReference type="SUPFAM" id="SSF52777">
    <property type="entry name" value="CoA-dependent acyltransferases"/>
    <property type="match status" value="2"/>
</dbReference>
<dbReference type="SUPFAM" id="SSF53474">
    <property type="entry name" value="alpha/beta-Hydrolases"/>
    <property type="match status" value="1"/>
</dbReference>
<dbReference type="Pfam" id="PF00501">
    <property type="entry name" value="AMP-binding"/>
    <property type="match status" value="1"/>
</dbReference>
<dbReference type="NCBIfam" id="TIGR01733">
    <property type="entry name" value="AA-adenyl-dom"/>
    <property type="match status" value="1"/>
</dbReference>
<evidence type="ECO:0000313" key="5">
    <source>
        <dbReference type="EMBL" id="GAA4617553.1"/>
    </source>
</evidence>
<keyword evidence="3" id="KW-0597">Phosphoprotein</keyword>
<evidence type="ECO:0000256" key="1">
    <source>
        <dbReference type="ARBA" id="ARBA00001957"/>
    </source>
</evidence>
<dbReference type="Gene3D" id="2.30.38.10">
    <property type="entry name" value="Luciferase, Domain 3"/>
    <property type="match status" value="1"/>
</dbReference>
<dbReference type="RefSeq" id="WP_345365795.1">
    <property type="nucleotide sequence ID" value="NZ_BAABHJ010000040.1"/>
</dbReference>
<dbReference type="InterPro" id="IPR001031">
    <property type="entry name" value="Thioesterase"/>
</dbReference>
<dbReference type="InterPro" id="IPR020806">
    <property type="entry name" value="PKS_PP-bd"/>
</dbReference>
<dbReference type="SMART" id="SM00823">
    <property type="entry name" value="PKS_PP"/>
    <property type="match status" value="1"/>
</dbReference>
<dbReference type="InterPro" id="IPR020802">
    <property type="entry name" value="TesA-like"/>
</dbReference>
<gene>
    <name evidence="5" type="ORF">GCM10023195_78420</name>
</gene>
<dbReference type="SUPFAM" id="SSF47336">
    <property type="entry name" value="ACP-like"/>
    <property type="match status" value="1"/>
</dbReference>
<dbReference type="Gene3D" id="3.40.50.980">
    <property type="match status" value="2"/>
</dbReference>
<dbReference type="Gene3D" id="3.30.559.10">
    <property type="entry name" value="Chloramphenicol acetyltransferase-like domain"/>
    <property type="match status" value="1"/>
</dbReference>
<proteinExistence type="predicted"/>
<keyword evidence="6" id="KW-1185">Reference proteome</keyword>
<dbReference type="PANTHER" id="PTHR45527:SF1">
    <property type="entry name" value="FATTY ACID SYNTHASE"/>
    <property type="match status" value="1"/>
</dbReference>
<dbReference type="Gene3D" id="3.30.559.30">
    <property type="entry name" value="Nonribosomal peptide synthetase, condensation domain"/>
    <property type="match status" value="1"/>
</dbReference>
<dbReference type="Pfam" id="PF13193">
    <property type="entry name" value="AMP-binding_C"/>
    <property type="match status" value="1"/>
</dbReference>
<dbReference type="Proteomes" id="UP001500212">
    <property type="component" value="Unassembled WGS sequence"/>
</dbReference>
<name>A0ABP8U0J0_9ACTN</name>
<dbReference type="InterPro" id="IPR006162">
    <property type="entry name" value="Ppantetheine_attach_site"/>
</dbReference>
<dbReference type="InterPro" id="IPR009081">
    <property type="entry name" value="PP-bd_ACP"/>
</dbReference>
<evidence type="ECO:0000256" key="2">
    <source>
        <dbReference type="ARBA" id="ARBA00022450"/>
    </source>
</evidence>
<comment type="cofactor">
    <cofactor evidence="1">
        <name>pantetheine 4'-phosphate</name>
        <dbReference type="ChEBI" id="CHEBI:47942"/>
    </cofactor>
</comment>
<dbReference type="InterPro" id="IPR025110">
    <property type="entry name" value="AMP-bd_C"/>
</dbReference>
<comment type="caution">
    <text evidence="5">The sequence shown here is derived from an EMBL/GenBank/DDBJ whole genome shotgun (WGS) entry which is preliminary data.</text>
</comment>
<dbReference type="PROSITE" id="PS00012">
    <property type="entry name" value="PHOSPHOPANTETHEINE"/>
    <property type="match status" value="1"/>
</dbReference>
<dbReference type="InterPro" id="IPR023213">
    <property type="entry name" value="CAT-like_dom_sf"/>
</dbReference>
<dbReference type="InterPro" id="IPR010071">
    <property type="entry name" value="AA_adenyl_dom"/>
</dbReference>
<organism evidence="5 6">
    <name type="scientific">Actinoallomurus liliacearum</name>
    <dbReference type="NCBI Taxonomy" id="1080073"/>
    <lineage>
        <taxon>Bacteria</taxon>
        <taxon>Bacillati</taxon>
        <taxon>Actinomycetota</taxon>
        <taxon>Actinomycetes</taxon>
        <taxon>Streptosporangiales</taxon>
        <taxon>Thermomonosporaceae</taxon>
        <taxon>Actinoallomurus</taxon>
    </lineage>
</organism>
<evidence type="ECO:0000313" key="6">
    <source>
        <dbReference type="Proteomes" id="UP001500212"/>
    </source>
</evidence>
<dbReference type="Pfam" id="PF00975">
    <property type="entry name" value="Thioesterase"/>
    <property type="match status" value="1"/>
</dbReference>
<dbReference type="SUPFAM" id="SSF56801">
    <property type="entry name" value="Acetyl-CoA synthetase-like"/>
    <property type="match status" value="1"/>
</dbReference>
<dbReference type="Gene3D" id="3.30.300.30">
    <property type="match status" value="1"/>
</dbReference>
<dbReference type="EMBL" id="BAABHJ010000040">
    <property type="protein sequence ID" value="GAA4617553.1"/>
    <property type="molecule type" value="Genomic_DNA"/>
</dbReference>
<dbReference type="InterPro" id="IPR000873">
    <property type="entry name" value="AMP-dep_synth/lig_dom"/>
</dbReference>
<dbReference type="PANTHER" id="PTHR45527">
    <property type="entry name" value="NONRIBOSOMAL PEPTIDE SYNTHETASE"/>
    <property type="match status" value="1"/>
</dbReference>
<sequence length="1247" mass="132769">MTTGRGRLEDVLPLSPLQQGLYFHAALDDRDLYATQLVLDLAGPLDVGALKGAASALLARHANLRCGFRQRKNGEPVQLVHREVPLPWEEATGDPDVVAERERTRPFDLARPPLLRFTLVPEGPERNRLIVTSHHILLDGWSMPVLAEEFFTLYLGGEPAPVTPYKRYLEWLAGRDRTAAREAWGKALDGVAEPTLVAPATAAGPPLPPRRVTTEVDLDLSAVRRHGLTANTLVQGAWGLLLSRLTGRDDVVFGAAVSGRPPEIPGVERMVGLFVNAVPVRVRIEEERSVAALLTRLQEEQAELFPHQHAGLTEVSRTPLFDTMTAFENYPQPGDITLGDVRLTRVDLFDATHYPLALVAAPLGGDRLWLRLDHRPDAYDDAEAGLLLARVERLLRAMAARPDAPVADLDVLLPGERARILGGWAAGPPAAPPRTLPELVETWVEQTPDAPAVTTVGGSETLTYAELWARAGALAGELAGLGAGPETVVAIALRRSAEFVVSALAVSRAGGAYLPIDPGYPPDRVAYMLDDARPACVIAHPGVPLPYDGPRLPPPMTGRDVTTRPVRPENAAYVIYTSGSTGRPKGVVVTHAGLASLAATEIAGFGLAPGDRTLHFSSPSFDASVFELLMGLASGGTVTIVPPDVYGGEALRDALRQVTHGFVAPAVLAGVDPEGLANPRTLVVGGEACPPGLVERWAPGRRMINAYGPTETTVAATMSAPLTDDASTIGLPITGARVYVLDTRLRPVPPGVPGELYVAGIGLARGYLNRPALTAERFVADPFGPGRMYRTGDLVRRRADGRLEYLGRTDAQVKVRGFRIEPGEIEAVLTEREAVRQAAVVVREDRPGDRRLVAYVTGDADPAELREAAARTLPGHLVPSAVVVLDALPLSPSGKLDRAALPAPELAGSSRPPLGPLEEVLCGLFAEVLGLDRVGVDDGFFELGGDSLLATRLTGRVRAELGVGLPVRALFEAPTVAALAHRLDTADARAADGTAAVAGGTAPLDVLLPLRAGGDRPPLFCVHPAVGVAWSYAGLLRHLPGRPVYGLQARGIARDEELPGSMEEMAADYVAVVRTVQPTGPYHLLGWSLGGLIAHAMAVRLRADGEQVALLALMDSYPLDGDPDADVPLPDLLRDLGFDVADDVTAEDVAALLEGSALGGIDGRRLEGLYRAYLNALRNGRRFVPGRFDGDLLLFTAARNTEAPPADVWTPHAARVERHPVDCAHTEMADPGPLARIAAKLKENLET</sequence>
<dbReference type="Pfam" id="PF00668">
    <property type="entry name" value="Condensation"/>
    <property type="match status" value="1"/>
</dbReference>
<reference evidence="6" key="1">
    <citation type="journal article" date="2019" name="Int. J. Syst. Evol. Microbiol.">
        <title>The Global Catalogue of Microorganisms (GCM) 10K type strain sequencing project: providing services to taxonomists for standard genome sequencing and annotation.</title>
        <authorList>
            <consortium name="The Broad Institute Genomics Platform"/>
            <consortium name="The Broad Institute Genome Sequencing Center for Infectious Disease"/>
            <person name="Wu L."/>
            <person name="Ma J."/>
        </authorList>
    </citation>
    <scope>NUCLEOTIDE SEQUENCE [LARGE SCALE GENOMIC DNA]</scope>
    <source>
        <strain evidence="6">JCM 17938</strain>
    </source>
</reference>
<feature type="domain" description="Carrier" evidence="4">
    <location>
        <begin position="912"/>
        <end position="987"/>
    </location>
</feature>